<feature type="compositionally biased region" description="Basic and acidic residues" evidence="2">
    <location>
        <begin position="51"/>
        <end position="60"/>
    </location>
</feature>
<dbReference type="InterPro" id="IPR036086">
    <property type="entry name" value="ParB/Sulfiredoxin_sf"/>
</dbReference>
<gene>
    <name evidence="4" type="ORF">CJP73_07855</name>
</gene>
<dbReference type="GO" id="GO:0045881">
    <property type="term" value="P:positive regulation of sporulation resulting in formation of a cellular spore"/>
    <property type="evidence" value="ECO:0007669"/>
    <property type="project" value="TreeGrafter"/>
</dbReference>
<organism evidence="4 5">
    <name type="scientific">Neopusillimonas maritima</name>
    <dbReference type="NCBI Taxonomy" id="2026239"/>
    <lineage>
        <taxon>Bacteria</taxon>
        <taxon>Pseudomonadati</taxon>
        <taxon>Pseudomonadota</taxon>
        <taxon>Betaproteobacteria</taxon>
        <taxon>Burkholderiales</taxon>
        <taxon>Alcaligenaceae</taxon>
        <taxon>Neopusillimonas</taxon>
    </lineage>
</organism>
<dbReference type="EMBL" id="NQYH01000005">
    <property type="protein sequence ID" value="RIY41053.1"/>
    <property type="molecule type" value="Genomic_DNA"/>
</dbReference>
<sequence>MMAKKSFDDVVNMAFNVKPKKPVDPFEAAQKVLDKKPYPFKAEKTQSAPDTAKKEVKQSEPIETQVDQAGQGRAPQYMEVPLELIDDNPFNARAIYLPERINDRAADIKLHGQLTPGLAIRKGERYQLIAGHYRKRALPLAGFSTMKLLVYDALSDQQQYVLSYKENAEVNPQTPLDNAIRWRAMLNDGLFKTELELAQSIGQSKSNINKTLAILNLSKDVLDLIEQDPATFALSTMYELTLLEKAAGAKETVYAATQVMHDGWGRKDVSTYREKFERQEVAPRRRNETSRQYKIVNGEDKIGAIKEWDNGKVMLEVTSLSPEERVRLVNQLKQIFAINE</sequence>
<dbReference type="SUPFAM" id="SSF109709">
    <property type="entry name" value="KorB DNA-binding domain-like"/>
    <property type="match status" value="1"/>
</dbReference>
<protein>
    <recommendedName>
        <fullName evidence="3">ParB-like N-terminal domain-containing protein</fullName>
    </recommendedName>
</protein>
<reference evidence="4 5" key="1">
    <citation type="submission" date="2017-08" db="EMBL/GenBank/DDBJ databases">
        <title>Pusillimonas indicus sp. nov., a member of the family Alcaligenaceae isolated from surface seawater.</title>
        <authorList>
            <person name="Li J."/>
        </authorList>
    </citation>
    <scope>NUCLEOTIDE SEQUENCE [LARGE SCALE GENOMIC DNA]</scope>
    <source>
        <strain evidence="4 5">L52-1-41</strain>
    </source>
</reference>
<dbReference type="SMART" id="SM00470">
    <property type="entry name" value="ParB"/>
    <property type="match status" value="1"/>
</dbReference>
<dbReference type="Proteomes" id="UP000266206">
    <property type="component" value="Unassembled WGS sequence"/>
</dbReference>
<comment type="similarity">
    <text evidence="1">Belongs to the ParB family.</text>
</comment>
<comment type="caution">
    <text evidence="4">The sequence shown here is derived from an EMBL/GenBank/DDBJ whole genome shotgun (WGS) entry which is preliminary data.</text>
</comment>
<name>A0A3A1YS35_9BURK</name>
<dbReference type="Gene3D" id="1.10.10.2830">
    <property type="match status" value="1"/>
</dbReference>
<dbReference type="PANTHER" id="PTHR33375">
    <property type="entry name" value="CHROMOSOME-PARTITIONING PROTEIN PARB-RELATED"/>
    <property type="match status" value="1"/>
</dbReference>
<evidence type="ECO:0000256" key="2">
    <source>
        <dbReference type="SAM" id="MobiDB-lite"/>
    </source>
</evidence>
<dbReference type="Gene3D" id="3.90.1530.30">
    <property type="match status" value="1"/>
</dbReference>
<feature type="domain" description="ParB-like N-terminal" evidence="3">
    <location>
        <begin position="78"/>
        <end position="168"/>
    </location>
</feature>
<dbReference type="GO" id="GO:0007059">
    <property type="term" value="P:chromosome segregation"/>
    <property type="evidence" value="ECO:0007669"/>
    <property type="project" value="TreeGrafter"/>
</dbReference>
<dbReference type="PANTHER" id="PTHR33375:SF1">
    <property type="entry name" value="CHROMOSOME-PARTITIONING PROTEIN PARB-RELATED"/>
    <property type="match status" value="1"/>
</dbReference>
<evidence type="ECO:0000256" key="1">
    <source>
        <dbReference type="ARBA" id="ARBA00006295"/>
    </source>
</evidence>
<dbReference type="NCBIfam" id="TIGR00180">
    <property type="entry name" value="parB_part"/>
    <property type="match status" value="1"/>
</dbReference>
<proteinExistence type="inferred from homology"/>
<dbReference type="GO" id="GO:0003677">
    <property type="term" value="F:DNA binding"/>
    <property type="evidence" value="ECO:0007669"/>
    <property type="project" value="InterPro"/>
</dbReference>
<dbReference type="Pfam" id="PF02195">
    <property type="entry name" value="ParB_N"/>
    <property type="match status" value="1"/>
</dbReference>
<dbReference type="InterPro" id="IPR004437">
    <property type="entry name" value="ParB/RepB/Spo0J"/>
</dbReference>
<dbReference type="AlphaFoldDB" id="A0A3A1YS35"/>
<dbReference type="InterPro" id="IPR050336">
    <property type="entry name" value="Chromosome_partition/occlusion"/>
</dbReference>
<dbReference type="InterPro" id="IPR003115">
    <property type="entry name" value="ParB_N"/>
</dbReference>
<accession>A0A3A1YS35</accession>
<evidence type="ECO:0000313" key="5">
    <source>
        <dbReference type="Proteomes" id="UP000266206"/>
    </source>
</evidence>
<evidence type="ECO:0000259" key="3">
    <source>
        <dbReference type="SMART" id="SM00470"/>
    </source>
</evidence>
<dbReference type="RefSeq" id="WP_119516054.1">
    <property type="nucleotide sequence ID" value="NZ_NQYH01000005.1"/>
</dbReference>
<dbReference type="SUPFAM" id="SSF110849">
    <property type="entry name" value="ParB/Sulfiredoxin"/>
    <property type="match status" value="1"/>
</dbReference>
<feature type="region of interest" description="Disordered" evidence="2">
    <location>
        <begin position="37"/>
        <end position="71"/>
    </location>
</feature>
<dbReference type="GO" id="GO:0005694">
    <property type="term" value="C:chromosome"/>
    <property type="evidence" value="ECO:0007669"/>
    <property type="project" value="TreeGrafter"/>
</dbReference>
<evidence type="ECO:0000313" key="4">
    <source>
        <dbReference type="EMBL" id="RIY41053.1"/>
    </source>
</evidence>